<accession>A0A0V0GPJ1</accession>
<reference evidence="1" key="1">
    <citation type="submission" date="2015-12" db="EMBL/GenBank/DDBJ databases">
        <title>Gene expression during late stages of embryo sac development: a critical building block for successful pollen-pistil interactions.</title>
        <authorList>
            <person name="Liu Y."/>
            <person name="Joly V."/>
            <person name="Sabar M."/>
            <person name="Matton D.P."/>
        </authorList>
    </citation>
    <scope>NUCLEOTIDE SEQUENCE</scope>
</reference>
<protein>
    <submittedName>
        <fullName evidence="1">Putative ovule protein</fullName>
    </submittedName>
</protein>
<name>A0A0V0GPJ1_SOLCH</name>
<organism evidence="1">
    <name type="scientific">Solanum chacoense</name>
    <name type="common">Chaco potato</name>
    <dbReference type="NCBI Taxonomy" id="4108"/>
    <lineage>
        <taxon>Eukaryota</taxon>
        <taxon>Viridiplantae</taxon>
        <taxon>Streptophyta</taxon>
        <taxon>Embryophyta</taxon>
        <taxon>Tracheophyta</taxon>
        <taxon>Spermatophyta</taxon>
        <taxon>Magnoliopsida</taxon>
        <taxon>eudicotyledons</taxon>
        <taxon>Gunneridae</taxon>
        <taxon>Pentapetalae</taxon>
        <taxon>asterids</taxon>
        <taxon>lamiids</taxon>
        <taxon>Solanales</taxon>
        <taxon>Solanaceae</taxon>
        <taxon>Solanoideae</taxon>
        <taxon>Solaneae</taxon>
        <taxon>Solanum</taxon>
    </lineage>
</organism>
<proteinExistence type="predicted"/>
<dbReference type="EMBL" id="GEDG01034647">
    <property type="protein sequence ID" value="JAP09625.1"/>
    <property type="molecule type" value="Transcribed_RNA"/>
</dbReference>
<feature type="non-terminal residue" evidence="1">
    <location>
        <position position="1"/>
    </location>
</feature>
<dbReference type="AlphaFoldDB" id="A0A0V0GPJ1"/>
<evidence type="ECO:0000313" key="1">
    <source>
        <dbReference type="EMBL" id="JAP09625.1"/>
    </source>
</evidence>
<sequence>FARAWKGNVPPTSNIYSICLIFIWHSFHFEMFQDIIPQLSRMNLSNFKLYGDDFSIKLRACLD</sequence>